<feature type="region of interest" description="Disordered" evidence="1">
    <location>
        <begin position="187"/>
        <end position="217"/>
    </location>
</feature>
<dbReference type="Proteomes" id="UP001642464">
    <property type="component" value="Unassembled WGS sequence"/>
</dbReference>
<evidence type="ECO:0000313" key="2">
    <source>
        <dbReference type="EMBL" id="CAK8998305.1"/>
    </source>
</evidence>
<organism evidence="2 3">
    <name type="scientific">Durusdinium trenchii</name>
    <dbReference type="NCBI Taxonomy" id="1381693"/>
    <lineage>
        <taxon>Eukaryota</taxon>
        <taxon>Sar</taxon>
        <taxon>Alveolata</taxon>
        <taxon>Dinophyceae</taxon>
        <taxon>Suessiales</taxon>
        <taxon>Symbiodiniaceae</taxon>
        <taxon>Durusdinium</taxon>
    </lineage>
</organism>
<sequence>LLKLAGTSPRLTASCLMHLGAQQRRVDRWRRLVERLLETIRQAWLTLHTASRLNIVDTEKEPDEDKETYKLGARTKAAAKTKPKTKAISSKAAAFEYKQRQMEECNHPTFKRHGNRHGSFATCQTCQARWKWVEGGWKLHGGSSNYSLPLPSFLTTTDGSIRPPPPMQYPSMTDYYMQYHAPAPAAASSQMPFPPQARQSEGPVPTTIPGAPSQLPPPQAIRIMEVDKETWTRARPVSLTSSVAGHGLQPDEIQDYDEEMVNSKMEIPVPSGAFTVSDGSFYHLGGGKD</sequence>
<comment type="caution">
    <text evidence="2">The sequence shown here is derived from an EMBL/GenBank/DDBJ whole genome shotgun (WGS) entry which is preliminary data.</text>
</comment>
<reference evidence="2 3" key="1">
    <citation type="submission" date="2024-02" db="EMBL/GenBank/DDBJ databases">
        <authorList>
            <person name="Chen Y."/>
            <person name="Shah S."/>
            <person name="Dougan E. K."/>
            <person name="Thang M."/>
            <person name="Chan C."/>
        </authorList>
    </citation>
    <scope>NUCLEOTIDE SEQUENCE [LARGE SCALE GENOMIC DNA]</scope>
</reference>
<evidence type="ECO:0000313" key="3">
    <source>
        <dbReference type="Proteomes" id="UP001642464"/>
    </source>
</evidence>
<keyword evidence="3" id="KW-1185">Reference proteome</keyword>
<evidence type="ECO:0000256" key="1">
    <source>
        <dbReference type="SAM" id="MobiDB-lite"/>
    </source>
</evidence>
<protein>
    <submittedName>
        <fullName evidence="2">Uncharacterized protein</fullName>
    </submittedName>
</protein>
<gene>
    <name evidence="2" type="ORF">SCF082_LOCUS5586</name>
</gene>
<feature type="non-terminal residue" evidence="2">
    <location>
        <position position="1"/>
    </location>
</feature>
<name>A0ABP0I6U7_9DINO</name>
<accession>A0ABP0I6U7</accession>
<proteinExistence type="predicted"/>
<dbReference type="EMBL" id="CAXAMM010003030">
    <property type="protein sequence ID" value="CAK8998305.1"/>
    <property type="molecule type" value="Genomic_DNA"/>
</dbReference>